<dbReference type="PANTHER" id="PTHR14152">
    <property type="entry name" value="SQUAMOUS CELL CARCINOMA ANTIGEN RECOGNISED BY CYTOTOXIC T LYMPHOCYTES"/>
    <property type="match status" value="1"/>
</dbReference>
<feature type="region of interest" description="Disordered" evidence="6">
    <location>
        <begin position="349"/>
        <end position="380"/>
    </location>
</feature>
<protein>
    <recommendedName>
        <fullName evidence="9">SART-1 protein</fullName>
    </recommendedName>
</protein>
<keyword evidence="8" id="KW-1185">Reference proteome</keyword>
<reference evidence="7 8" key="1">
    <citation type="submission" date="2020-06" db="EMBL/GenBank/DDBJ databases">
        <title>The yeast mating-type switching endonuclease HO is a domesticated member of an unorthodox homing genetic element family.</title>
        <authorList>
            <person name="Coughlan A.Y."/>
            <person name="Lombardi L."/>
            <person name="Braun-Galleani S."/>
            <person name="Martos A.R."/>
            <person name="Galeote V."/>
            <person name="Bigey F."/>
            <person name="Dequin S."/>
            <person name="Byrne K.P."/>
            <person name="Wolfe K.H."/>
        </authorList>
    </citation>
    <scope>NUCLEOTIDE SEQUENCE [LARGE SCALE GENOMIC DNA]</scope>
    <source>
        <strain evidence="7 8">CBS2947</strain>
    </source>
</reference>
<dbReference type="AlphaFoldDB" id="A0A7H9HYC9"/>
<name>A0A7H9HYC9_9SACH</name>
<evidence type="ECO:0000256" key="1">
    <source>
        <dbReference type="ARBA" id="ARBA00004123"/>
    </source>
</evidence>
<proteinExistence type="inferred from homology"/>
<comment type="similarity">
    <text evidence="2">Belongs to the SNU66/SART1 family.</text>
</comment>
<comment type="subcellular location">
    <subcellularLocation>
        <location evidence="1">Nucleus</location>
    </subcellularLocation>
</comment>
<accession>A0A7H9HYC9</accession>
<evidence type="ECO:0000256" key="5">
    <source>
        <dbReference type="ARBA" id="ARBA00023242"/>
    </source>
</evidence>
<dbReference type="InterPro" id="IPR045347">
    <property type="entry name" value="HIND"/>
</dbReference>
<feature type="compositionally biased region" description="Basic residues" evidence="6">
    <location>
        <begin position="479"/>
        <end position="493"/>
    </location>
</feature>
<evidence type="ECO:0000256" key="3">
    <source>
        <dbReference type="ARBA" id="ARBA00022664"/>
    </source>
</evidence>
<dbReference type="Pfam" id="PF19252">
    <property type="entry name" value="HIND"/>
    <property type="match status" value="1"/>
</dbReference>
<dbReference type="GO" id="GO:0000481">
    <property type="term" value="P:maturation of 5S rRNA"/>
    <property type="evidence" value="ECO:0007669"/>
    <property type="project" value="TreeGrafter"/>
</dbReference>
<keyword evidence="4" id="KW-0508">mRNA splicing</keyword>
<evidence type="ECO:0000256" key="4">
    <source>
        <dbReference type="ARBA" id="ARBA00023187"/>
    </source>
</evidence>
<dbReference type="InterPro" id="IPR005011">
    <property type="entry name" value="SNU66/SART1"/>
</dbReference>
<evidence type="ECO:0008006" key="9">
    <source>
        <dbReference type="Google" id="ProtNLM"/>
    </source>
</evidence>
<gene>
    <name evidence="7" type="ORF">HG537_0G01110</name>
</gene>
<evidence type="ECO:0000256" key="2">
    <source>
        <dbReference type="ARBA" id="ARBA00006076"/>
    </source>
</evidence>
<feature type="compositionally biased region" description="Polar residues" evidence="6">
    <location>
        <begin position="504"/>
        <end position="514"/>
    </location>
</feature>
<keyword evidence="3" id="KW-0507">mRNA processing</keyword>
<evidence type="ECO:0000313" key="8">
    <source>
        <dbReference type="Proteomes" id="UP000510647"/>
    </source>
</evidence>
<evidence type="ECO:0000313" key="7">
    <source>
        <dbReference type="EMBL" id="QLQ81857.1"/>
    </source>
</evidence>
<feature type="region of interest" description="Disordered" evidence="6">
    <location>
        <begin position="206"/>
        <end position="259"/>
    </location>
</feature>
<dbReference type="Proteomes" id="UP000510647">
    <property type="component" value="Chromosome 7"/>
</dbReference>
<feature type="compositionally biased region" description="Basic and acidic residues" evidence="6">
    <location>
        <begin position="369"/>
        <end position="380"/>
    </location>
</feature>
<dbReference type="GO" id="GO:0045292">
    <property type="term" value="P:mRNA cis splicing, via spliceosome"/>
    <property type="evidence" value="ECO:0007669"/>
    <property type="project" value="TreeGrafter"/>
</dbReference>
<dbReference type="PANTHER" id="PTHR14152:SF5">
    <property type="entry name" value="U4_U6.U5 TRI-SNRNP-ASSOCIATED PROTEIN 1"/>
    <property type="match status" value="1"/>
</dbReference>
<feature type="region of interest" description="Disordered" evidence="6">
    <location>
        <begin position="25"/>
        <end position="50"/>
    </location>
</feature>
<evidence type="ECO:0000256" key="6">
    <source>
        <dbReference type="SAM" id="MobiDB-lite"/>
    </source>
</evidence>
<dbReference type="Pfam" id="PF03343">
    <property type="entry name" value="SART-1"/>
    <property type="match status" value="1"/>
</dbReference>
<feature type="region of interest" description="Disordered" evidence="6">
    <location>
        <begin position="479"/>
        <end position="514"/>
    </location>
</feature>
<organism evidence="7 8">
    <name type="scientific">Torulaspora globosa</name>
    <dbReference type="NCBI Taxonomy" id="48254"/>
    <lineage>
        <taxon>Eukaryota</taxon>
        <taxon>Fungi</taxon>
        <taxon>Dikarya</taxon>
        <taxon>Ascomycota</taxon>
        <taxon>Saccharomycotina</taxon>
        <taxon>Saccharomycetes</taxon>
        <taxon>Saccharomycetales</taxon>
        <taxon>Saccharomycetaceae</taxon>
        <taxon>Torulaspora</taxon>
    </lineage>
</organism>
<sequence length="514" mass="57833">MPDEISLSLEETNKIRASLGLKAIEPANDQDKGNHEGTRKGALSTIEGSEGPRFIETDKIHMLRRKLAALKDNSRSNGNDKCSSQDDWLNRIGSKPVKISFDEDGDEDGDEVPLVKVSHKIEDLASSKGVILTLKENSVLADDDDTLEAENLVQERDEAKRIHMNQMNKNRRRMRKKIQVSSADIEQLEEAENEDSILAIGVAKNYNSTSNEPEPHQPGKLKVSFNGTDSDDSDGGDFKPVQIKKRKKNGTSGRTKANSVMLPVRIQPVELKDHDSDVEDVFMPFNSIKRSKLRSDVATAEELAAQIAKEKRERDQKIAQITGASDNLVIDESTRFLESLKSTILEETLHPDVHEDTEPPEPAPAAVEISKESRDDKEVPDFYDGLASTLNFVKERNVLPKLQNLASDSSKLAIPNYQKEVHRIRTQYSANELQNEQIARRISELQAKTLQDYDPQVNLQYKDEMGNQLTTKEAYKKLSQKFHGTRSNKRKQAKAQSKIEARKTQQNPNVFDVL</sequence>
<keyword evidence="5" id="KW-0539">Nucleus</keyword>
<dbReference type="GO" id="GO:0046540">
    <property type="term" value="C:U4/U6 x U5 tri-snRNP complex"/>
    <property type="evidence" value="ECO:0007669"/>
    <property type="project" value="InterPro"/>
</dbReference>
<feature type="compositionally biased region" description="Basic and acidic residues" evidence="6">
    <location>
        <begin position="29"/>
        <end position="39"/>
    </location>
</feature>
<dbReference type="EMBL" id="CP059273">
    <property type="protein sequence ID" value="QLQ81857.1"/>
    <property type="molecule type" value="Genomic_DNA"/>
</dbReference>
<dbReference type="OrthoDB" id="5583at2759"/>